<keyword evidence="1" id="KW-1185">Reference proteome</keyword>
<name>A0A0K0EWZ3_STRVS</name>
<sequence>MHGEMRNCINNRYCDINSDKSGTCKYQNGFSGQLCDKLRDNDSDCTNSNDNIAESFYSTKRVFEKPKQNKNLIVHGLDCTVNMKKSFNQAFPQLFFTIVQFSLN</sequence>
<proteinExistence type="predicted"/>
<dbReference type="WBParaSite" id="SVE_0104700.1">
    <property type="protein sequence ID" value="SVE_0104700.1"/>
    <property type="gene ID" value="SVE_0104700"/>
</dbReference>
<reference evidence="1" key="1">
    <citation type="submission" date="2014-07" db="EMBL/GenBank/DDBJ databases">
        <authorList>
            <person name="Martin A.A"/>
            <person name="De Silva N."/>
        </authorList>
    </citation>
    <scope>NUCLEOTIDE SEQUENCE</scope>
</reference>
<accession>A0A0K0EWZ3</accession>
<organism evidence="1 2">
    <name type="scientific">Strongyloides venezuelensis</name>
    <name type="common">Threadworm</name>
    <dbReference type="NCBI Taxonomy" id="75913"/>
    <lineage>
        <taxon>Eukaryota</taxon>
        <taxon>Metazoa</taxon>
        <taxon>Ecdysozoa</taxon>
        <taxon>Nematoda</taxon>
        <taxon>Chromadorea</taxon>
        <taxon>Rhabditida</taxon>
        <taxon>Tylenchina</taxon>
        <taxon>Panagrolaimomorpha</taxon>
        <taxon>Strongyloidoidea</taxon>
        <taxon>Strongyloididae</taxon>
        <taxon>Strongyloides</taxon>
    </lineage>
</organism>
<evidence type="ECO:0000313" key="1">
    <source>
        <dbReference type="Proteomes" id="UP000035680"/>
    </source>
</evidence>
<dbReference type="Proteomes" id="UP000035680">
    <property type="component" value="Unassembled WGS sequence"/>
</dbReference>
<evidence type="ECO:0000313" key="2">
    <source>
        <dbReference type="WBParaSite" id="SVE_0104700.1"/>
    </source>
</evidence>
<dbReference type="AlphaFoldDB" id="A0A0K0EWZ3"/>
<reference evidence="2" key="2">
    <citation type="submission" date="2015-08" db="UniProtKB">
        <authorList>
            <consortium name="WormBaseParasite"/>
        </authorList>
    </citation>
    <scope>IDENTIFICATION</scope>
</reference>
<protein>
    <submittedName>
        <fullName evidence="2">EGF-like domain-containing protein</fullName>
    </submittedName>
</protein>